<sequence length="183" mass="21249">MEPLIMKTTIISFLLIFCTAYTMAQTNYYAVTKTFQENGYTYQCDVSHGLVKLYNKENKLTYVRQIFKDTKEVPGFGFDFDDVVEETWTKPKSLSIVNNAFTAEQKQRMGTECVGICMYISPETGKVVEVAFDFTTVSSFATIPLSVYRKIEVELKQQIWFTPTKDGKRLNHLMRCWMHSFNE</sequence>
<organism evidence="2 3">
    <name type="scientific">Prevotella heparinolytica</name>
    <dbReference type="NCBI Taxonomy" id="28113"/>
    <lineage>
        <taxon>Bacteria</taxon>
        <taxon>Pseudomonadati</taxon>
        <taxon>Bacteroidota</taxon>
        <taxon>Bacteroidia</taxon>
        <taxon>Bacteroidales</taxon>
        <taxon>Bacteroidaceae</taxon>
        <taxon>Bacteroides</taxon>
    </lineage>
</organism>
<proteinExistence type="predicted"/>
<name>A0A4R2LVY8_9BACE</name>
<gene>
    <name evidence="2" type="ORF">EV202_10326</name>
</gene>
<accession>A0A4R2LVY8</accession>
<evidence type="ECO:0000256" key="1">
    <source>
        <dbReference type="SAM" id="SignalP"/>
    </source>
</evidence>
<dbReference type="Proteomes" id="UP000295600">
    <property type="component" value="Unassembled WGS sequence"/>
</dbReference>
<evidence type="ECO:0000313" key="2">
    <source>
        <dbReference type="EMBL" id="TCO95150.1"/>
    </source>
</evidence>
<comment type="caution">
    <text evidence="2">The sequence shown here is derived from an EMBL/GenBank/DDBJ whole genome shotgun (WGS) entry which is preliminary data.</text>
</comment>
<reference evidence="2 3" key="1">
    <citation type="submission" date="2019-03" db="EMBL/GenBank/DDBJ databases">
        <title>Genomic Encyclopedia of Type Strains, Phase IV (KMG-IV): sequencing the most valuable type-strain genomes for metagenomic binning, comparative biology and taxonomic classification.</title>
        <authorList>
            <person name="Goeker M."/>
        </authorList>
    </citation>
    <scope>NUCLEOTIDE SEQUENCE [LARGE SCALE GENOMIC DNA]</scope>
    <source>
        <strain evidence="2 3">DSM 23917</strain>
    </source>
</reference>
<keyword evidence="1" id="KW-0732">Signal</keyword>
<evidence type="ECO:0000313" key="3">
    <source>
        <dbReference type="Proteomes" id="UP000295600"/>
    </source>
</evidence>
<protein>
    <submittedName>
        <fullName evidence="2">Uncharacterized protein DUF5043</fullName>
    </submittedName>
</protein>
<feature type="chain" id="PRO_5020417666" evidence="1">
    <location>
        <begin position="25"/>
        <end position="183"/>
    </location>
</feature>
<feature type="signal peptide" evidence="1">
    <location>
        <begin position="1"/>
        <end position="24"/>
    </location>
</feature>
<dbReference type="InterPro" id="IPR032242">
    <property type="entry name" value="DUF5043"/>
</dbReference>
<dbReference type="AlphaFoldDB" id="A0A4R2LVY8"/>
<dbReference type="EMBL" id="SLXB01000003">
    <property type="protein sequence ID" value="TCO95150.1"/>
    <property type="molecule type" value="Genomic_DNA"/>
</dbReference>
<dbReference type="Pfam" id="PF16446">
    <property type="entry name" value="DUF5043"/>
    <property type="match status" value="1"/>
</dbReference>